<keyword evidence="2" id="KW-1133">Transmembrane helix</keyword>
<name>A0ABM8HBN2_9MICO</name>
<feature type="transmembrane region" description="Helical" evidence="2">
    <location>
        <begin position="281"/>
        <end position="301"/>
    </location>
</feature>
<dbReference type="EMBL" id="AP027735">
    <property type="protein sequence ID" value="BDZ58204.1"/>
    <property type="molecule type" value="Genomic_DNA"/>
</dbReference>
<evidence type="ECO:0000313" key="4">
    <source>
        <dbReference type="Proteomes" id="UP001321421"/>
    </source>
</evidence>
<feature type="compositionally biased region" description="Pro residues" evidence="1">
    <location>
        <begin position="342"/>
        <end position="351"/>
    </location>
</feature>
<keyword evidence="2" id="KW-0472">Membrane</keyword>
<feature type="region of interest" description="Disordered" evidence="1">
    <location>
        <begin position="188"/>
        <end position="231"/>
    </location>
</feature>
<protein>
    <submittedName>
        <fullName evidence="3">Uncharacterized protein</fullName>
    </submittedName>
</protein>
<evidence type="ECO:0000313" key="3">
    <source>
        <dbReference type="EMBL" id="BDZ58204.1"/>
    </source>
</evidence>
<evidence type="ECO:0000256" key="1">
    <source>
        <dbReference type="SAM" id="MobiDB-lite"/>
    </source>
</evidence>
<feature type="transmembrane region" description="Helical" evidence="2">
    <location>
        <begin position="166"/>
        <end position="186"/>
    </location>
</feature>
<feature type="transmembrane region" description="Helical" evidence="2">
    <location>
        <begin position="249"/>
        <end position="274"/>
    </location>
</feature>
<accession>A0ABM8HBN2</accession>
<evidence type="ECO:0000256" key="2">
    <source>
        <dbReference type="SAM" id="Phobius"/>
    </source>
</evidence>
<reference evidence="4" key="1">
    <citation type="journal article" date="2019" name="Int. J. Syst. Evol. Microbiol.">
        <title>The Global Catalogue of Microorganisms (GCM) 10K type strain sequencing project: providing services to taxonomists for standard genome sequencing and annotation.</title>
        <authorList>
            <consortium name="The Broad Institute Genomics Platform"/>
            <consortium name="The Broad Institute Genome Sequencing Center for Infectious Disease"/>
            <person name="Wu L."/>
            <person name="Ma J."/>
        </authorList>
    </citation>
    <scope>NUCLEOTIDE SEQUENCE [LARGE SCALE GENOMIC DNA]</scope>
    <source>
        <strain evidence="4">NBRC 110608</strain>
    </source>
</reference>
<dbReference type="Proteomes" id="UP001321421">
    <property type="component" value="Chromosome"/>
</dbReference>
<proteinExistence type="predicted"/>
<sequence length="363" mass="37861">MRRAATAPANGSATCVEVAKVDGKPLLMRPSADRLAGRSGSGTAWEGCDQLPLAAGDHRIEPSDGFTLDSLNLADQRSGTAVGTPPTVRIEQDDSSAKRIRVTRATGPYAVLAGTSIDPRWRATLEDGTDLGAPVLVDGFSAGWIVPDGKPHTIELRFTPQRWSNVALGVSAGVVLVAIALTLMVWPRRPKPRPEGGDDPADRDAAPTPGVVTVRTGSHRAPPDPRPAVQRTRHSCQSWRAWPRPAKEVALVALATFAVGAAGFVASLLAVLLLRRGVRPARLLLAGAVVVGLSMVVYLLGLGDALGEVSAEAVAHSLWPHYLAGGGLVLALVGALRLGSPPRPRTAPVHPPADVSTPRSADA</sequence>
<gene>
    <name evidence="3" type="ORF">GCM10025872_18610</name>
</gene>
<keyword evidence="2" id="KW-0812">Transmembrane</keyword>
<feature type="transmembrane region" description="Helical" evidence="2">
    <location>
        <begin position="321"/>
        <end position="339"/>
    </location>
</feature>
<keyword evidence="4" id="KW-1185">Reference proteome</keyword>
<feature type="region of interest" description="Disordered" evidence="1">
    <location>
        <begin position="342"/>
        <end position="363"/>
    </location>
</feature>
<feature type="compositionally biased region" description="Basic and acidic residues" evidence="1">
    <location>
        <begin position="192"/>
        <end position="205"/>
    </location>
</feature>
<organism evidence="3 4">
    <name type="scientific">Barrientosiimonas endolithica</name>
    <dbReference type="NCBI Taxonomy" id="1535208"/>
    <lineage>
        <taxon>Bacteria</taxon>
        <taxon>Bacillati</taxon>
        <taxon>Actinomycetota</taxon>
        <taxon>Actinomycetes</taxon>
        <taxon>Micrococcales</taxon>
        <taxon>Dermacoccaceae</taxon>
        <taxon>Barrientosiimonas</taxon>
    </lineage>
</organism>